<proteinExistence type="predicted"/>
<dbReference type="Proteomes" id="UP000250572">
    <property type="component" value="Unassembled WGS sequence"/>
</dbReference>
<keyword evidence="2" id="KW-1185">Reference proteome</keyword>
<sequence>MDPSVLFLHTSEIRCRFLPFRPERSALAELLLGSLLRTEACLTGKCCATNVHDVNPMRLIPAVMLYKQSGYLQFSEDCETQLIKKFKRCYLRVESVLKNQHTDPLKTKQSETLNTFTDGENVDWRGWCLDDDEVMDHLSPRGEGLMEGISRSLADMGRPEMFRGQDDGEYSQVATCPFAKVLLNRNGLSVLDRSDRLGAVDVVAHMDPLIASDFAWVGQLAAQHRCTTSWITMDLSQEDEEAERTSLGERLGEKTQGIVNEDPNAAYNLASCLGGWIIPAKEKRRCYRNSHLSQTAPLRRSIRCWTCRQNKSRFLPAYPKPSPLGNFECGHCTREFSLLNQLEPQYCRPLLCFLHTVLHFKGNVRGDGSRITLRSFTYAGQHDLGARLTNHLYHLTSHS</sequence>
<name>A0A315VNG0_GAMAF</name>
<reference evidence="1 2" key="1">
    <citation type="journal article" date="2018" name="G3 (Bethesda)">
        <title>A High-Quality Reference Genome for the Invasive Mosquitofish Gambusia affinis Using a Chicago Library.</title>
        <authorList>
            <person name="Hoffberg S.L."/>
            <person name="Troendle N.J."/>
            <person name="Glenn T.C."/>
            <person name="Mahmud O."/>
            <person name="Louha S."/>
            <person name="Chalopin D."/>
            <person name="Bennetzen J.L."/>
            <person name="Mauricio R."/>
        </authorList>
    </citation>
    <scope>NUCLEOTIDE SEQUENCE [LARGE SCALE GENOMIC DNA]</scope>
    <source>
        <strain evidence="1">NE01/NJP1002.9</strain>
        <tissue evidence="1">Muscle</tissue>
    </source>
</reference>
<protein>
    <submittedName>
        <fullName evidence="1">Uncharacterized protein</fullName>
    </submittedName>
</protein>
<evidence type="ECO:0000313" key="2">
    <source>
        <dbReference type="Proteomes" id="UP000250572"/>
    </source>
</evidence>
<evidence type="ECO:0000313" key="1">
    <source>
        <dbReference type="EMBL" id="PWA23966.1"/>
    </source>
</evidence>
<organism evidence="1 2">
    <name type="scientific">Gambusia affinis</name>
    <name type="common">Western mosquitofish</name>
    <name type="synonym">Heterandria affinis</name>
    <dbReference type="NCBI Taxonomy" id="33528"/>
    <lineage>
        <taxon>Eukaryota</taxon>
        <taxon>Metazoa</taxon>
        <taxon>Chordata</taxon>
        <taxon>Craniata</taxon>
        <taxon>Vertebrata</taxon>
        <taxon>Euteleostomi</taxon>
        <taxon>Actinopterygii</taxon>
        <taxon>Neopterygii</taxon>
        <taxon>Teleostei</taxon>
        <taxon>Neoteleostei</taxon>
        <taxon>Acanthomorphata</taxon>
        <taxon>Ovalentaria</taxon>
        <taxon>Atherinomorphae</taxon>
        <taxon>Cyprinodontiformes</taxon>
        <taxon>Poeciliidae</taxon>
        <taxon>Poeciliinae</taxon>
        <taxon>Gambusia</taxon>
    </lineage>
</organism>
<dbReference type="AlphaFoldDB" id="A0A315VNG0"/>
<gene>
    <name evidence="1" type="ORF">CCH79_00010923</name>
</gene>
<dbReference type="EMBL" id="NHOQ01001560">
    <property type="protein sequence ID" value="PWA23966.1"/>
    <property type="molecule type" value="Genomic_DNA"/>
</dbReference>
<comment type="caution">
    <text evidence="1">The sequence shown here is derived from an EMBL/GenBank/DDBJ whole genome shotgun (WGS) entry which is preliminary data.</text>
</comment>
<accession>A0A315VNG0</accession>